<organism evidence="4 5">
    <name type="scientific">Aureococcus anophagefferens</name>
    <name type="common">Harmful bloom alga</name>
    <dbReference type="NCBI Taxonomy" id="44056"/>
    <lineage>
        <taxon>Eukaryota</taxon>
        <taxon>Sar</taxon>
        <taxon>Stramenopiles</taxon>
        <taxon>Ochrophyta</taxon>
        <taxon>Pelagophyceae</taxon>
        <taxon>Pelagomonadales</taxon>
        <taxon>Pelagomonadaceae</taxon>
        <taxon>Aureococcus</taxon>
    </lineage>
</organism>
<feature type="compositionally biased region" description="Basic and acidic residues" evidence="2">
    <location>
        <begin position="170"/>
        <end position="180"/>
    </location>
</feature>
<evidence type="ECO:0000256" key="2">
    <source>
        <dbReference type="SAM" id="MobiDB-lite"/>
    </source>
</evidence>
<keyword evidence="1" id="KW-0862">Zinc</keyword>
<protein>
    <recommendedName>
        <fullName evidence="3">SWIM-type domain-containing protein</fullName>
    </recommendedName>
</protein>
<dbReference type="InterPro" id="IPR007527">
    <property type="entry name" value="Znf_SWIM"/>
</dbReference>
<feature type="compositionally biased region" description="Low complexity" evidence="2">
    <location>
        <begin position="126"/>
        <end position="135"/>
    </location>
</feature>
<feature type="compositionally biased region" description="Basic and acidic residues" evidence="2">
    <location>
        <begin position="224"/>
        <end position="234"/>
    </location>
</feature>
<dbReference type="PROSITE" id="PS50966">
    <property type="entry name" value="ZF_SWIM"/>
    <property type="match status" value="1"/>
</dbReference>
<feature type="region of interest" description="Disordered" evidence="2">
    <location>
        <begin position="48"/>
        <end position="67"/>
    </location>
</feature>
<keyword evidence="1" id="KW-0479">Metal-binding</keyword>
<dbReference type="EMBL" id="JBBJCI010000318">
    <property type="protein sequence ID" value="KAK7234603.1"/>
    <property type="molecule type" value="Genomic_DNA"/>
</dbReference>
<evidence type="ECO:0000313" key="5">
    <source>
        <dbReference type="Proteomes" id="UP001363151"/>
    </source>
</evidence>
<feature type="domain" description="SWIM-type" evidence="3">
    <location>
        <begin position="326"/>
        <end position="368"/>
    </location>
</feature>
<feature type="compositionally biased region" description="Low complexity" evidence="2">
    <location>
        <begin position="143"/>
        <end position="154"/>
    </location>
</feature>
<name>A0ABR1FP44_AURAN</name>
<comment type="caution">
    <text evidence="4">The sequence shown here is derived from an EMBL/GenBank/DDBJ whole genome shotgun (WGS) entry which is preliminary data.</text>
</comment>
<proteinExistence type="predicted"/>
<evidence type="ECO:0000259" key="3">
    <source>
        <dbReference type="PROSITE" id="PS50966"/>
    </source>
</evidence>
<keyword evidence="1" id="KW-0863">Zinc-finger</keyword>
<dbReference type="Proteomes" id="UP001363151">
    <property type="component" value="Unassembled WGS sequence"/>
</dbReference>
<reference evidence="4 5" key="1">
    <citation type="submission" date="2024-03" db="EMBL/GenBank/DDBJ databases">
        <title>Aureococcus anophagefferens CCMP1851 and Kratosvirus quantuckense: Draft genome of a second virus-susceptible host strain in the model system.</title>
        <authorList>
            <person name="Chase E."/>
            <person name="Truchon A.R."/>
            <person name="Schepens W."/>
            <person name="Wilhelm S.W."/>
        </authorList>
    </citation>
    <scope>NUCLEOTIDE SEQUENCE [LARGE SCALE GENOMIC DNA]</scope>
    <source>
        <strain evidence="4 5">CCMP1851</strain>
    </source>
</reference>
<evidence type="ECO:0000313" key="4">
    <source>
        <dbReference type="EMBL" id="KAK7234603.1"/>
    </source>
</evidence>
<keyword evidence="5" id="KW-1185">Reference proteome</keyword>
<accession>A0ABR1FP44</accession>
<gene>
    <name evidence="4" type="ORF">SO694_00193036</name>
</gene>
<feature type="region of interest" description="Disordered" evidence="2">
    <location>
        <begin position="113"/>
        <end position="234"/>
    </location>
</feature>
<evidence type="ECO:0000256" key="1">
    <source>
        <dbReference type="PROSITE-ProRule" id="PRU00325"/>
    </source>
</evidence>
<sequence length="402" mass="44357">MDDDARLVRWKLQNFQLKGRYLFYAEPRPGSKPARLDLGDVMKIEIANRAAPGSPKPTREPSSPTPERKVLYIYVDSTRRHRLRELRNGSTPAIDDWLDALQEAMLKCRESAPPIAPPIADESSLAPAGAAAASADGRRRTAARLVAPAAPPLRGAQRGAVASPGATQDYDERAQRRVRPDGALVVPDGALAAARERRPFGRETQPPEQPASPKKNARSGPPRAGEEGARVQQHADEEAVQAMMDDFAEFDDFEFEQQQEEERTFLQITNNGKKTKDKFTAADKRRVGSTLKAYAELALKDPTKEFPDETKNLDFDTLKGIASSCYHLAPLAGADKAKFADVGYQCSCPQFWHYGKCKHSLGMAVHKGKINIPPRWNITNITEERRRGRPRNANGGGALTGR</sequence>